<gene>
    <name evidence="1" type="ORF">Moror_1648</name>
</gene>
<comment type="caution">
    <text evidence="1">The sequence shown here is derived from an EMBL/GenBank/DDBJ whole genome shotgun (WGS) entry which is preliminary data.</text>
</comment>
<dbReference type="KEGG" id="mrr:Moror_1648"/>
<dbReference type="OrthoDB" id="66095at2759"/>
<accession>V2XM01</accession>
<evidence type="ECO:0000313" key="2">
    <source>
        <dbReference type="Proteomes" id="UP000017559"/>
    </source>
</evidence>
<keyword evidence="2" id="KW-1185">Reference proteome</keyword>
<dbReference type="STRING" id="1381753.V2XM01"/>
<sequence>MLYRSSLISFDFKHNTDERIRQEIGMEFIPSEGQVQVVRQMISAILLPELVDVIIDSARYWARLHVKRQGKGTANARLHRGMSATICYLVTPRIPPQARLRAVLFLIKSNDQGWFPPPPPDAPVLDSSGFKSAWSWFEAMIIRQSDEYPNTPHWLKDATTRPVPVSGVSRDGAELTEQEKAAEDAVQVGPSPKRWYLTSNIQAQIFDSEHSVFWLHDSEAKGNVDKNSPWGRRGLGKEFVHLLKPGDRIALLARARYTGWENCVKCAAVEVFYSV</sequence>
<dbReference type="AlphaFoldDB" id="V2XM01"/>
<protein>
    <submittedName>
        <fullName evidence="1">Uncharacterized protein</fullName>
    </submittedName>
</protein>
<evidence type="ECO:0000313" key="1">
    <source>
        <dbReference type="EMBL" id="ESK93525.1"/>
    </source>
</evidence>
<dbReference type="EMBL" id="AWSO01000188">
    <property type="protein sequence ID" value="ESK93525.1"/>
    <property type="molecule type" value="Genomic_DNA"/>
</dbReference>
<organism evidence="1 2">
    <name type="scientific">Moniliophthora roreri (strain MCA 2997)</name>
    <name type="common">Cocoa frosty pod rot fungus</name>
    <name type="synonym">Crinipellis roreri</name>
    <dbReference type="NCBI Taxonomy" id="1381753"/>
    <lineage>
        <taxon>Eukaryota</taxon>
        <taxon>Fungi</taxon>
        <taxon>Dikarya</taxon>
        <taxon>Basidiomycota</taxon>
        <taxon>Agaricomycotina</taxon>
        <taxon>Agaricomycetes</taxon>
        <taxon>Agaricomycetidae</taxon>
        <taxon>Agaricales</taxon>
        <taxon>Marasmiineae</taxon>
        <taxon>Marasmiaceae</taxon>
        <taxon>Moniliophthora</taxon>
    </lineage>
</organism>
<proteinExistence type="predicted"/>
<reference evidence="1 2" key="1">
    <citation type="journal article" date="2014" name="BMC Genomics">
        <title>Genome and secretome analysis of the hemibiotrophic fungal pathogen, Moniliophthora roreri, which causes frosty pod rot disease of cacao: mechanisms of the biotrophic and necrotrophic phases.</title>
        <authorList>
            <person name="Meinhardt L.W."/>
            <person name="Costa G.G.L."/>
            <person name="Thomazella D.P.T."/>
            <person name="Teixeira P.J.P.L."/>
            <person name="Carazzolle M.F."/>
            <person name="Schuster S.C."/>
            <person name="Carlson J.E."/>
            <person name="Guiltinan M.J."/>
            <person name="Mieczkowski P."/>
            <person name="Farmer A."/>
            <person name="Ramaraj T."/>
            <person name="Crozier J."/>
            <person name="Davis R.E."/>
            <person name="Shao J."/>
            <person name="Melnick R.L."/>
            <person name="Pereira G.A.G."/>
            <person name="Bailey B.A."/>
        </authorList>
    </citation>
    <scope>NUCLEOTIDE SEQUENCE [LARGE SCALE GENOMIC DNA]</scope>
    <source>
        <strain evidence="1 2">MCA 2997</strain>
    </source>
</reference>
<name>V2XM01_MONRO</name>
<dbReference type="HOGENOM" id="CLU_041809_1_0_1"/>
<dbReference type="Proteomes" id="UP000017559">
    <property type="component" value="Unassembled WGS sequence"/>
</dbReference>